<dbReference type="Gene3D" id="3.40.1110.10">
    <property type="entry name" value="Calcium-transporting ATPase, cytoplasmic domain N"/>
    <property type="match status" value="1"/>
</dbReference>
<proteinExistence type="inferred from homology"/>
<dbReference type="EMBL" id="CYHF01000005">
    <property type="protein sequence ID" value="CUA97149.1"/>
    <property type="molecule type" value="Genomic_DNA"/>
</dbReference>
<dbReference type="InterPro" id="IPR021993">
    <property type="entry name" value="ATPase-cat-bd"/>
</dbReference>
<comment type="similarity">
    <text evidence="2 15">Belongs to the cation transport ATPase (P-type) (TC 3.A.3) family. Type IB subfamily.</text>
</comment>
<evidence type="ECO:0000256" key="5">
    <source>
        <dbReference type="ARBA" id="ARBA00022553"/>
    </source>
</evidence>
<dbReference type="PROSITE" id="PS01047">
    <property type="entry name" value="HMA_1"/>
    <property type="match status" value="1"/>
</dbReference>
<dbReference type="GO" id="GO:0016887">
    <property type="term" value="F:ATP hydrolysis activity"/>
    <property type="evidence" value="ECO:0007669"/>
    <property type="project" value="InterPro"/>
</dbReference>
<dbReference type="Gene3D" id="3.30.70.100">
    <property type="match status" value="1"/>
</dbReference>
<dbReference type="Pfam" id="PF12156">
    <property type="entry name" value="ATPase-cat_bd"/>
    <property type="match status" value="1"/>
</dbReference>
<dbReference type="InterPro" id="IPR023299">
    <property type="entry name" value="ATPase_P-typ_cyto_dom_N"/>
</dbReference>
<dbReference type="PRINTS" id="PR00943">
    <property type="entry name" value="CUATPASE"/>
</dbReference>
<dbReference type="NCBIfam" id="TIGR01511">
    <property type="entry name" value="ATPase-IB1_Cu"/>
    <property type="match status" value="1"/>
</dbReference>
<feature type="transmembrane region" description="Helical" evidence="15">
    <location>
        <begin position="479"/>
        <end position="503"/>
    </location>
</feature>
<dbReference type="InterPro" id="IPR008250">
    <property type="entry name" value="ATPase_P-typ_transduc_dom_A_sf"/>
</dbReference>
<evidence type="ECO:0000256" key="9">
    <source>
        <dbReference type="ARBA" id="ARBA00022840"/>
    </source>
</evidence>
<evidence type="ECO:0000313" key="19">
    <source>
        <dbReference type="Proteomes" id="UP000183649"/>
    </source>
</evidence>
<dbReference type="Pfam" id="PF00122">
    <property type="entry name" value="E1-E2_ATPase"/>
    <property type="match status" value="1"/>
</dbReference>
<dbReference type="GO" id="GO:0043682">
    <property type="term" value="F:P-type divalent copper transporter activity"/>
    <property type="evidence" value="ECO:0007669"/>
    <property type="project" value="TreeGrafter"/>
</dbReference>
<dbReference type="Pfam" id="PF00403">
    <property type="entry name" value="HMA"/>
    <property type="match status" value="1"/>
</dbReference>
<organism evidence="18 19">
    <name type="scientific">Thiomonas bhubaneswarensis</name>
    <dbReference type="NCBI Taxonomy" id="339866"/>
    <lineage>
        <taxon>Bacteria</taxon>
        <taxon>Pseudomonadati</taxon>
        <taxon>Pseudomonadota</taxon>
        <taxon>Betaproteobacteria</taxon>
        <taxon>Burkholderiales</taxon>
        <taxon>Thiomonas</taxon>
    </lineage>
</organism>
<protein>
    <submittedName>
        <fullName evidence="18">Copper-(Or silver)-translocating P-type ATPase/heavy metal-(Cd/Co/Hg/Pb/Zn)-translocating P-type ATPase</fullName>
    </submittedName>
</protein>
<feature type="transmembrane region" description="Helical" evidence="15">
    <location>
        <begin position="202"/>
        <end position="225"/>
    </location>
</feature>
<dbReference type="Gene3D" id="3.40.50.1000">
    <property type="entry name" value="HAD superfamily/HAD-like"/>
    <property type="match status" value="1"/>
</dbReference>
<evidence type="ECO:0000256" key="8">
    <source>
        <dbReference type="ARBA" id="ARBA00022741"/>
    </source>
</evidence>
<dbReference type="NCBIfam" id="TIGR01512">
    <property type="entry name" value="ATPase-IB2_Cd"/>
    <property type="match status" value="1"/>
</dbReference>
<keyword evidence="10" id="KW-0460">Magnesium</keyword>
<dbReference type="InterPro" id="IPR036163">
    <property type="entry name" value="HMA_dom_sf"/>
</dbReference>
<dbReference type="InterPro" id="IPR017969">
    <property type="entry name" value="Heavy-metal-associated_CS"/>
</dbReference>
<keyword evidence="19" id="KW-1185">Reference proteome</keyword>
<dbReference type="PANTHER" id="PTHR43520:SF5">
    <property type="entry name" value="CATION-TRANSPORTING P-TYPE ATPASE-RELATED"/>
    <property type="match status" value="1"/>
</dbReference>
<dbReference type="OrthoDB" id="8552908at2"/>
<dbReference type="InterPro" id="IPR018303">
    <property type="entry name" value="ATPase_P-typ_P_site"/>
</dbReference>
<dbReference type="SUPFAM" id="SSF55008">
    <property type="entry name" value="HMA, heavy metal-associated domain"/>
    <property type="match status" value="1"/>
</dbReference>
<evidence type="ECO:0000259" key="17">
    <source>
        <dbReference type="PROSITE" id="PS50846"/>
    </source>
</evidence>
<feature type="transmembrane region" description="Helical" evidence="15">
    <location>
        <begin position="237"/>
        <end position="258"/>
    </location>
</feature>
<sequence>MSSSTLPLQAASGQRGAESVPPSGESGCYHCGLPLGNAPVRMELDGQWRSFCCQGCAAAAEIIVQGGLCAYYDRRTTGEGAIAALPPEEISRLHQQWMALADPAFLTAYATSLGDDKWSTQIAVDGIHCGACVWLIEQRLRAIPGVLAATVNYSTRRVALQWDARKVQLPQVFQALAEVGYRPLPNARHQSELSHRRARRLAILRTLVAWLAMMQVMMFAWPGYIDPEGLNTAEQGIFQWGSLALTLPALLFSGWPFLMGALRDIRNRRLGMDVPVTLGLWSAFAASVWSVSQGQSHVYFDSVVMFLALLLTARLIEDGLRQRSLNAAEELMEQLPAAVRVRANAQEEWRSVAITQVRPGDEVELPSGSAAAVDGVVIAGSSQVDEALLTGESRAVSKQPGDAVLAGSMNRQSPLVVRATQTGAGTRIAQMVELMQHALASKPRSAQLADVAAQWFTAGLLLVALLTVLLWWWLDPARIVPTLVAVLVVSCPCALSLAVPAALAASTAQLSRHGVLLARGHALDRAPKVDLWLFDKTGTLTTAEPVVAQVRVLDPAFSREQVLALARALEQGVQHPLARAFLADAPENGRLEPLTDLHAVPHGGMQAQWQGQTLRLGHAEFSGVAEAAAPGDADIPLTRLGLSLDGRALAVFDIAETLRPGAREALDALRQGGAQVAMLSGDAPRTVAAWAARLGLDRAEGGLSPEDKLARVRQWREQGQVVAMVGDGVNDAPVLAAADLSVSFAGAAPIARAGADVILHHPDMRALPRLVITGRRTVGVMRQNLIWAVVYNLIAIPLAVAGFITPVWAAVGMSSSSLLVVLNAARLARRERGTSGHR</sequence>
<dbReference type="PROSITE" id="PS50846">
    <property type="entry name" value="HMA_2"/>
    <property type="match status" value="1"/>
</dbReference>
<accession>A0A0K6I1X7</accession>
<dbReference type="PROSITE" id="PS00154">
    <property type="entry name" value="ATPASE_E1_E2"/>
    <property type="match status" value="1"/>
</dbReference>
<evidence type="ECO:0000256" key="1">
    <source>
        <dbReference type="ARBA" id="ARBA00004651"/>
    </source>
</evidence>
<dbReference type="InterPro" id="IPR036412">
    <property type="entry name" value="HAD-like_sf"/>
</dbReference>
<dbReference type="GO" id="GO:0005524">
    <property type="term" value="F:ATP binding"/>
    <property type="evidence" value="ECO:0007669"/>
    <property type="project" value="UniProtKB-UniRule"/>
</dbReference>
<comment type="subcellular location">
    <subcellularLocation>
        <location evidence="1">Cell membrane</location>
        <topology evidence="1">Multi-pass membrane protein</topology>
    </subcellularLocation>
</comment>
<evidence type="ECO:0000313" key="18">
    <source>
        <dbReference type="EMBL" id="CUA97149.1"/>
    </source>
</evidence>
<reference evidence="19" key="1">
    <citation type="submission" date="2015-08" db="EMBL/GenBank/DDBJ databases">
        <authorList>
            <person name="Varghese N."/>
        </authorList>
    </citation>
    <scope>NUCLEOTIDE SEQUENCE [LARGE SCALE GENOMIC DNA]</scope>
    <source>
        <strain evidence="19">DSM 18181</strain>
    </source>
</reference>
<evidence type="ECO:0000256" key="11">
    <source>
        <dbReference type="ARBA" id="ARBA00022967"/>
    </source>
</evidence>
<evidence type="ECO:0000256" key="7">
    <source>
        <dbReference type="ARBA" id="ARBA00022723"/>
    </source>
</evidence>
<keyword evidence="11" id="KW-1278">Translocase</keyword>
<dbReference type="InterPro" id="IPR001757">
    <property type="entry name" value="P_typ_ATPase"/>
</dbReference>
<evidence type="ECO:0000256" key="14">
    <source>
        <dbReference type="ARBA" id="ARBA00023136"/>
    </source>
</evidence>
<dbReference type="SUPFAM" id="SSF56784">
    <property type="entry name" value="HAD-like"/>
    <property type="match status" value="1"/>
</dbReference>
<dbReference type="GO" id="GO:0005886">
    <property type="term" value="C:plasma membrane"/>
    <property type="evidence" value="ECO:0007669"/>
    <property type="project" value="UniProtKB-SubCell"/>
</dbReference>
<dbReference type="GO" id="GO:0005507">
    <property type="term" value="F:copper ion binding"/>
    <property type="evidence" value="ECO:0007669"/>
    <property type="project" value="TreeGrafter"/>
</dbReference>
<keyword evidence="4 15" id="KW-1003">Cell membrane</keyword>
<keyword evidence="3" id="KW-0813">Transport</keyword>
<feature type="region of interest" description="Disordered" evidence="16">
    <location>
        <begin position="1"/>
        <end position="21"/>
    </location>
</feature>
<dbReference type="GO" id="GO:0055070">
    <property type="term" value="P:copper ion homeostasis"/>
    <property type="evidence" value="ECO:0007669"/>
    <property type="project" value="TreeGrafter"/>
</dbReference>
<keyword evidence="14 15" id="KW-0472">Membrane</keyword>
<keyword evidence="8 15" id="KW-0547">Nucleotide-binding</keyword>
<dbReference type="PRINTS" id="PR00119">
    <property type="entry name" value="CATATPASE"/>
</dbReference>
<evidence type="ECO:0000256" key="12">
    <source>
        <dbReference type="ARBA" id="ARBA00022989"/>
    </source>
</evidence>
<dbReference type="InterPro" id="IPR059000">
    <property type="entry name" value="ATPase_P-type_domA"/>
</dbReference>
<name>A0A0K6I1X7_9BURK</name>
<dbReference type="InterPro" id="IPR006121">
    <property type="entry name" value="HMA_dom"/>
</dbReference>
<dbReference type="SUPFAM" id="SSF81665">
    <property type="entry name" value="Calcium ATPase, transmembrane domain M"/>
    <property type="match status" value="1"/>
</dbReference>
<evidence type="ECO:0000256" key="10">
    <source>
        <dbReference type="ARBA" id="ARBA00022842"/>
    </source>
</evidence>
<evidence type="ECO:0000256" key="2">
    <source>
        <dbReference type="ARBA" id="ARBA00006024"/>
    </source>
</evidence>
<dbReference type="Gene3D" id="2.70.150.10">
    <property type="entry name" value="Calcium-transporting ATPase, cytoplasmic transduction domain A"/>
    <property type="match status" value="1"/>
</dbReference>
<dbReference type="Pfam" id="PF00702">
    <property type="entry name" value="Hydrolase"/>
    <property type="match status" value="1"/>
</dbReference>
<evidence type="ECO:0000256" key="15">
    <source>
        <dbReference type="RuleBase" id="RU362081"/>
    </source>
</evidence>
<feature type="transmembrane region" description="Helical" evidence="15">
    <location>
        <begin position="785"/>
        <end position="804"/>
    </location>
</feature>
<evidence type="ECO:0000256" key="4">
    <source>
        <dbReference type="ARBA" id="ARBA00022475"/>
    </source>
</evidence>
<dbReference type="CDD" id="cd02079">
    <property type="entry name" value="P-type_ATPase_HM"/>
    <property type="match status" value="1"/>
</dbReference>
<dbReference type="NCBIfam" id="TIGR01494">
    <property type="entry name" value="ATPase_P-type"/>
    <property type="match status" value="2"/>
</dbReference>
<keyword evidence="12 15" id="KW-1133">Transmembrane helix</keyword>
<gene>
    <name evidence="18" type="ORF">Ga0061069_105145</name>
</gene>
<dbReference type="InterPro" id="IPR023214">
    <property type="entry name" value="HAD_sf"/>
</dbReference>
<dbReference type="Proteomes" id="UP000183649">
    <property type="component" value="Unassembled WGS sequence"/>
</dbReference>
<dbReference type="InterPro" id="IPR027256">
    <property type="entry name" value="P-typ_ATPase_IB"/>
</dbReference>
<dbReference type="CDD" id="cd00371">
    <property type="entry name" value="HMA"/>
    <property type="match status" value="1"/>
</dbReference>
<feature type="transmembrane region" description="Helical" evidence="15">
    <location>
        <begin position="451"/>
        <end position="473"/>
    </location>
</feature>
<dbReference type="RefSeq" id="WP_055450546.1">
    <property type="nucleotide sequence ID" value="NZ_CYHF01000005.1"/>
</dbReference>
<dbReference type="AlphaFoldDB" id="A0A0K6I1X7"/>
<evidence type="ECO:0000256" key="16">
    <source>
        <dbReference type="SAM" id="MobiDB-lite"/>
    </source>
</evidence>
<dbReference type="SUPFAM" id="SSF81653">
    <property type="entry name" value="Calcium ATPase, transduction domain A"/>
    <property type="match status" value="1"/>
</dbReference>
<dbReference type="STRING" id="339866.GCA_001418255_01651"/>
<dbReference type="PANTHER" id="PTHR43520">
    <property type="entry name" value="ATP7, ISOFORM B"/>
    <property type="match status" value="1"/>
</dbReference>
<evidence type="ECO:0000256" key="3">
    <source>
        <dbReference type="ARBA" id="ARBA00022448"/>
    </source>
</evidence>
<dbReference type="NCBIfam" id="TIGR01525">
    <property type="entry name" value="ATPase-IB_hvy"/>
    <property type="match status" value="1"/>
</dbReference>
<evidence type="ECO:0000256" key="13">
    <source>
        <dbReference type="ARBA" id="ARBA00023065"/>
    </source>
</evidence>
<dbReference type="InterPro" id="IPR023298">
    <property type="entry name" value="ATPase_P-typ_TM_dom_sf"/>
</dbReference>
<keyword evidence="7 15" id="KW-0479">Metal-binding</keyword>
<keyword evidence="9 15" id="KW-0067">ATP-binding</keyword>
<evidence type="ECO:0000256" key="6">
    <source>
        <dbReference type="ARBA" id="ARBA00022692"/>
    </source>
</evidence>
<feature type="domain" description="HMA" evidence="17">
    <location>
        <begin position="118"/>
        <end position="184"/>
    </location>
</feature>
<keyword evidence="13" id="KW-0406">Ion transport</keyword>
<keyword evidence="5" id="KW-0597">Phosphoprotein</keyword>
<keyword evidence="6 15" id="KW-0812">Transmembrane</keyword>